<dbReference type="GO" id="GO:0003940">
    <property type="term" value="F:L-iduronidase activity"/>
    <property type="evidence" value="ECO:0007669"/>
    <property type="project" value="TreeGrafter"/>
</dbReference>
<reference evidence="8" key="1">
    <citation type="submission" date="2025-08" db="UniProtKB">
        <authorList>
            <consortium name="RefSeq"/>
        </authorList>
    </citation>
    <scope>IDENTIFICATION</scope>
    <source>
        <tissue evidence="8">Blood</tissue>
    </source>
</reference>
<evidence type="ECO:0000256" key="1">
    <source>
        <dbReference type="ARBA" id="ARBA00008875"/>
    </source>
</evidence>
<dbReference type="RefSeq" id="XP_010832634.1">
    <property type="nucleotide sequence ID" value="XM_010834332.1"/>
</dbReference>
<keyword evidence="2" id="KW-0378">Hydrolase</keyword>
<evidence type="ECO:0000313" key="7">
    <source>
        <dbReference type="Proteomes" id="UP000515208"/>
    </source>
</evidence>
<dbReference type="PANTHER" id="PTHR12631">
    <property type="entry name" value="ALPHA-L-IDURONIDASE"/>
    <property type="match status" value="1"/>
</dbReference>
<evidence type="ECO:0000256" key="4">
    <source>
        <dbReference type="PIRSR" id="PIRSR600514-1"/>
    </source>
</evidence>
<organism evidence="7 8">
    <name type="scientific">Bison bison bison</name>
    <name type="common">North American plains bison</name>
    <dbReference type="NCBI Taxonomy" id="43346"/>
    <lineage>
        <taxon>Eukaryota</taxon>
        <taxon>Metazoa</taxon>
        <taxon>Chordata</taxon>
        <taxon>Craniata</taxon>
        <taxon>Vertebrata</taxon>
        <taxon>Euteleostomi</taxon>
        <taxon>Mammalia</taxon>
        <taxon>Eutheria</taxon>
        <taxon>Laurasiatheria</taxon>
        <taxon>Artiodactyla</taxon>
        <taxon>Ruminantia</taxon>
        <taxon>Pecora</taxon>
        <taxon>Bovidae</taxon>
        <taxon>Bovinae</taxon>
        <taxon>Bison</taxon>
    </lineage>
</organism>
<dbReference type="CTD" id="3425"/>
<dbReference type="SUPFAM" id="SSF51445">
    <property type="entry name" value="(Trans)glycosidases"/>
    <property type="match status" value="1"/>
</dbReference>
<dbReference type="Pfam" id="PF01229">
    <property type="entry name" value="Glyco_hydro_39"/>
    <property type="match status" value="1"/>
</dbReference>
<dbReference type="PRINTS" id="PR00745">
    <property type="entry name" value="GLHYDRLASE39"/>
</dbReference>
<dbReference type="InterPro" id="IPR049166">
    <property type="entry name" value="GH39_cat"/>
</dbReference>
<dbReference type="GO" id="GO:0005975">
    <property type="term" value="P:carbohydrate metabolic process"/>
    <property type="evidence" value="ECO:0007669"/>
    <property type="project" value="InterPro"/>
</dbReference>
<feature type="compositionally biased region" description="Polar residues" evidence="5">
    <location>
        <begin position="549"/>
        <end position="565"/>
    </location>
</feature>
<evidence type="ECO:0000259" key="6">
    <source>
        <dbReference type="Pfam" id="PF01229"/>
    </source>
</evidence>
<keyword evidence="3" id="KW-0326">Glycosidase</keyword>
<dbReference type="InterPro" id="IPR017853">
    <property type="entry name" value="GH"/>
</dbReference>
<dbReference type="AlphaFoldDB" id="A0A6P3H0H1"/>
<feature type="non-terminal residue" evidence="8">
    <location>
        <position position="565"/>
    </location>
</feature>
<dbReference type="InterPro" id="IPR051923">
    <property type="entry name" value="Glycosyl_Hydrolase_39"/>
</dbReference>
<evidence type="ECO:0000256" key="3">
    <source>
        <dbReference type="ARBA" id="ARBA00023295"/>
    </source>
</evidence>
<dbReference type="KEGG" id="bbis:104984540"/>
<dbReference type="PROSITE" id="PS01027">
    <property type="entry name" value="GLYCOSYL_HYDROL_F39"/>
    <property type="match status" value="1"/>
</dbReference>
<keyword evidence="7" id="KW-1185">Reference proteome</keyword>
<dbReference type="InterPro" id="IPR049165">
    <property type="entry name" value="GH39_as"/>
</dbReference>
<dbReference type="GeneID" id="104984540"/>
<comment type="similarity">
    <text evidence="1">Belongs to the glycosyl hydrolase 39 family.</text>
</comment>
<name>A0A6P3H0H1_BISBB</name>
<dbReference type="OrthoDB" id="15153at2759"/>
<feature type="region of interest" description="Disordered" evidence="5">
    <location>
        <begin position="514"/>
        <end position="565"/>
    </location>
</feature>
<evidence type="ECO:0000256" key="5">
    <source>
        <dbReference type="SAM" id="MobiDB-lite"/>
    </source>
</evidence>
<feature type="domain" description="Glycosyl hydrolases family 39 N-terminal catalytic" evidence="6">
    <location>
        <begin position="213"/>
        <end position="442"/>
    </location>
</feature>
<accession>A0A6P3H0H1</accession>
<evidence type="ECO:0000256" key="2">
    <source>
        <dbReference type="ARBA" id="ARBA00022801"/>
    </source>
</evidence>
<protein>
    <submittedName>
        <fullName evidence="8">Alpha-L-iduronidase</fullName>
    </submittedName>
</protein>
<sequence length="565" mass="60806">MPRWSCCWAPHPKFYSVSAEASAASNQNDFLSHHWLHSQGQLHCSRLPRAGLALSPGPEQRPPPSTASDGSLVLFSLSGSLRGQQTRVDSGRALLSKEVNVGAGGPSLSPEVSGGGSEVAQKLAVSLKSLVAARDTPGCRRGCDLGRSQGGNLSVSHDSTGPIYYVRGSKIHGQKGTPHALPGFVGGGCAEAVPRAPPLGTDGSTPPRFVPSPPLPHGQADRYDLSWDQQLNLAYVGAVPHGGIEQVRTHWLLDLITARGLVGQGLRYNFTHLDRYLDLLRENQLVPGFELMGSPSGRFINFEDKQQVFEWRNLVSLLARRYIGRYGLEHVSKWNFETWNEPDHHDFDNVSMTLQGFLNYYDACSEGLRAASPALRLGGPGDAFHAPPRSPLCWGLLGHCNNGSNFFTGEVGVRLDYIALHKKGAGSSIFILEQEAAVVSRLRHPESGPLGVACWSQTCAWVLLLVGVPSDHPPGPLEAPRAGPRGTCVVPGQQACGPGDGSERHVYMQCLLHPTPSPSNTPPSRTPQHCQYPAFTDTPTLPVPHLQGHPNTASTSTFKDTPTLP</sequence>
<feature type="active site" description="Proton donor" evidence="4">
    <location>
        <position position="341"/>
    </location>
</feature>
<dbReference type="PANTHER" id="PTHR12631:SF8">
    <property type="entry name" value="ALPHA-L-IDURONIDASE"/>
    <property type="match status" value="1"/>
</dbReference>
<dbReference type="Gene3D" id="3.20.20.80">
    <property type="entry name" value="Glycosidases"/>
    <property type="match status" value="1"/>
</dbReference>
<feature type="compositionally biased region" description="Pro residues" evidence="5">
    <location>
        <begin position="515"/>
        <end position="525"/>
    </location>
</feature>
<evidence type="ECO:0000313" key="8">
    <source>
        <dbReference type="RefSeq" id="XP_010832634.1"/>
    </source>
</evidence>
<gene>
    <name evidence="8" type="primary">IDUA</name>
</gene>
<feature type="region of interest" description="Disordered" evidence="5">
    <location>
        <begin position="50"/>
        <end position="69"/>
    </location>
</feature>
<dbReference type="Proteomes" id="UP000515208">
    <property type="component" value="Unplaced"/>
</dbReference>
<dbReference type="InterPro" id="IPR000514">
    <property type="entry name" value="Glyco_hydro_39"/>
</dbReference>
<proteinExistence type="inferred from homology"/>